<evidence type="ECO:0000313" key="1">
    <source>
        <dbReference type="EMBL" id="MFK4273482.1"/>
    </source>
</evidence>
<gene>
    <name evidence="1" type="ORF">ACI2L5_52880</name>
</gene>
<dbReference type="RefSeq" id="WP_404749368.1">
    <property type="nucleotide sequence ID" value="NZ_JBJDQH010000171.1"/>
</dbReference>
<dbReference type="EMBL" id="JBJDQH010000171">
    <property type="protein sequence ID" value="MFK4273482.1"/>
    <property type="molecule type" value="Genomic_DNA"/>
</dbReference>
<proteinExistence type="predicted"/>
<dbReference type="InterPro" id="IPR043733">
    <property type="entry name" value="DUF5677"/>
</dbReference>
<accession>A0ABW8M5L2</accession>
<comment type="caution">
    <text evidence="1">The sequence shown here is derived from an EMBL/GenBank/DDBJ whole genome shotgun (WGS) entry which is preliminary data.</text>
</comment>
<name>A0ABW8M5L2_9ACTN</name>
<organism evidence="1 2">
    <name type="scientific">Streptomyces milbemycinicus</name>
    <dbReference type="NCBI Taxonomy" id="476552"/>
    <lineage>
        <taxon>Bacteria</taxon>
        <taxon>Bacillati</taxon>
        <taxon>Actinomycetota</taxon>
        <taxon>Actinomycetes</taxon>
        <taxon>Kitasatosporales</taxon>
        <taxon>Streptomycetaceae</taxon>
        <taxon>Streptomyces</taxon>
    </lineage>
</organism>
<dbReference type="Proteomes" id="UP001620295">
    <property type="component" value="Unassembled WGS sequence"/>
</dbReference>
<feature type="non-terminal residue" evidence="1">
    <location>
        <position position="1"/>
    </location>
</feature>
<sequence length="221" mass="24334">IANEIGLLSEHGYPEAVMARTRSLHELAVVAHALSAHGLADTSVSDRYGAWTVAEAKKEWRVLSGLGMDPDALSGIDAELQVCAEATWGSDFFKQNGWASPLFPGRRPPIPLSDIETLVGMNHMRQYYLAGNDAIHAGPRALAGRARFRDGAIFPTSSEVQHETTRYFLRFPLLRSRKSVLLHVRWCLLSPEDFDALFALKAMGDAVEQARGEFESGGMRP</sequence>
<protein>
    <submittedName>
        <fullName evidence="1">DUF5677 domain-containing protein</fullName>
    </submittedName>
</protein>
<dbReference type="Pfam" id="PF18928">
    <property type="entry name" value="DUF5677"/>
    <property type="match status" value="1"/>
</dbReference>
<keyword evidence="2" id="KW-1185">Reference proteome</keyword>
<evidence type="ECO:0000313" key="2">
    <source>
        <dbReference type="Proteomes" id="UP001620295"/>
    </source>
</evidence>
<reference evidence="1 2" key="1">
    <citation type="submission" date="2024-11" db="EMBL/GenBank/DDBJ databases">
        <title>The Natural Products Discovery Center: Release of the First 8490 Sequenced Strains for Exploring Actinobacteria Biosynthetic Diversity.</title>
        <authorList>
            <person name="Kalkreuter E."/>
            <person name="Kautsar S.A."/>
            <person name="Yang D."/>
            <person name="Bader C.D."/>
            <person name="Teijaro C.N."/>
            <person name="Fluegel L."/>
            <person name="Davis C.M."/>
            <person name="Simpson J.R."/>
            <person name="Lauterbach L."/>
            <person name="Steele A.D."/>
            <person name="Gui C."/>
            <person name="Meng S."/>
            <person name="Li G."/>
            <person name="Viehrig K."/>
            <person name="Ye F."/>
            <person name="Su P."/>
            <person name="Kiefer A.F."/>
            <person name="Nichols A."/>
            <person name="Cepeda A.J."/>
            <person name="Yan W."/>
            <person name="Fan B."/>
            <person name="Jiang Y."/>
            <person name="Adhikari A."/>
            <person name="Zheng C.-J."/>
            <person name="Schuster L."/>
            <person name="Cowan T.M."/>
            <person name="Smanski M.J."/>
            <person name="Chevrette M.G."/>
            <person name="De Carvalho L.P.S."/>
            <person name="Shen B."/>
        </authorList>
    </citation>
    <scope>NUCLEOTIDE SEQUENCE [LARGE SCALE GENOMIC DNA]</scope>
    <source>
        <strain evidence="1 2">NPDC020863</strain>
    </source>
</reference>